<dbReference type="RefSeq" id="WP_018247424.1">
    <property type="nucleotide sequence ID" value="NZ_SOEG01000033.1"/>
</dbReference>
<proteinExistence type="predicted"/>
<evidence type="ECO:0000313" key="8">
    <source>
        <dbReference type="EMBL" id="TDX48024.1"/>
    </source>
</evidence>
<comment type="caution">
    <text evidence="8">The sequence shown here is derived from an EMBL/GenBank/DDBJ whole genome shotgun (WGS) entry which is preliminary data.</text>
</comment>
<feature type="transmembrane region" description="Helical" evidence="6">
    <location>
        <begin position="53"/>
        <end position="72"/>
    </location>
</feature>
<keyword evidence="2" id="KW-1003">Cell membrane</keyword>
<keyword evidence="4 6" id="KW-1133">Transmembrane helix</keyword>
<evidence type="ECO:0000256" key="2">
    <source>
        <dbReference type="ARBA" id="ARBA00022475"/>
    </source>
</evidence>
<keyword evidence="5 6" id="KW-0472">Membrane</keyword>
<dbReference type="EMBL" id="SOEG01000033">
    <property type="protein sequence ID" value="TDX48024.1"/>
    <property type="molecule type" value="Genomic_DNA"/>
</dbReference>
<dbReference type="InterPro" id="IPR025383">
    <property type="entry name" value="MrpA_C/MbhD"/>
</dbReference>
<dbReference type="Gene3D" id="1.20.120.1200">
    <property type="entry name" value="NADH-ubiquinone/plastoquinone oxidoreductase chain 6, subunit NuoJ"/>
    <property type="match status" value="1"/>
</dbReference>
<keyword evidence="3 6" id="KW-0812">Transmembrane</keyword>
<evidence type="ECO:0000256" key="3">
    <source>
        <dbReference type="ARBA" id="ARBA00022692"/>
    </source>
</evidence>
<accession>A0A4R8GWG6</accession>
<evidence type="ECO:0000256" key="4">
    <source>
        <dbReference type="ARBA" id="ARBA00022989"/>
    </source>
</evidence>
<feature type="transmembrane region" description="Helical" evidence="6">
    <location>
        <begin position="6"/>
        <end position="23"/>
    </location>
</feature>
<organism evidence="8 9">
    <name type="scientific">Orenia marismortui</name>
    <dbReference type="NCBI Taxonomy" id="46469"/>
    <lineage>
        <taxon>Bacteria</taxon>
        <taxon>Bacillati</taxon>
        <taxon>Bacillota</taxon>
        <taxon>Clostridia</taxon>
        <taxon>Halanaerobiales</taxon>
        <taxon>Halobacteroidaceae</taxon>
        <taxon>Orenia</taxon>
    </lineage>
</organism>
<gene>
    <name evidence="8" type="ORF">C7959_1339</name>
</gene>
<evidence type="ECO:0000256" key="6">
    <source>
        <dbReference type="SAM" id="Phobius"/>
    </source>
</evidence>
<dbReference type="GO" id="GO:0005886">
    <property type="term" value="C:plasma membrane"/>
    <property type="evidence" value="ECO:0007669"/>
    <property type="project" value="UniProtKB-SubCell"/>
</dbReference>
<evidence type="ECO:0000259" key="7">
    <source>
        <dbReference type="Pfam" id="PF13244"/>
    </source>
</evidence>
<protein>
    <submittedName>
        <fullName evidence="8">Putative MnhB-related membrane protein</fullName>
    </submittedName>
</protein>
<dbReference type="STRING" id="926561.GCA_000379025_00201"/>
<name>A0A4R8GWG6_9FIRM</name>
<sequence length="78" mass="8334">MTSITLYILLLFLLIAAFFAVFTKNLVNSVISLSTFSAILVILFVILQAPDVALTEVVIGSGISTALFIITIDKTGGR</sequence>
<comment type="subcellular location">
    <subcellularLocation>
        <location evidence="1">Cell membrane</location>
        <topology evidence="1">Multi-pass membrane protein</topology>
    </subcellularLocation>
</comment>
<evidence type="ECO:0000256" key="5">
    <source>
        <dbReference type="ARBA" id="ARBA00023136"/>
    </source>
</evidence>
<reference evidence="8 9" key="1">
    <citation type="submission" date="2019-03" db="EMBL/GenBank/DDBJ databases">
        <title>Subsurface microbial communities from deep shales in Ohio and West Virginia, USA.</title>
        <authorList>
            <person name="Wrighton K."/>
        </authorList>
    </citation>
    <scope>NUCLEOTIDE SEQUENCE [LARGE SCALE GENOMIC DNA]</scope>
    <source>
        <strain evidence="8 9">MSL 6dP</strain>
    </source>
</reference>
<dbReference type="InterPro" id="IPR042106">
    <property type="entry name" value="Nuo/plastoQ_OxRdtase_6_NuoJ"/>
</dbReference>
<dbReference type="AlphaFoldDB" id="A0A4R8GWG6"/>
<feature type="domain" description="MrpA C-terminal/MbhD" evidence="7">
    <location>
        <begin position="11"/>
        <end position="75"/>
    </location>
</feature>
<evidence type="ECO:0000313" key="9">
    <source>
        <dbReference type="Proteomes" id="UP000295832"/>
    </source>
</evidence>
<feature type="transmembrane region" description="Helical" evidence="6">
    <location>
        <begin position="30"/>
        <end position="47"/>
    </location>
</feature>
<evidence type="ECO:0000256" key="1">
    <source>
        <dbReference type="ARBA" id="ARBA00004651"/>
    </source>
</evidence>
<dbReference type="Proteomes" id="UP000295832">
    <property type="component" value="Unassembled WGS sequence"/>
</dbReference>
<keyword evidence="9" id="KW-1185">Reference proteome</keyword>
<dbReference type="Pfam" id="PF13244">
    <property type="entry name" value="MbhD"/>
    <property type="match status" value="1"/>
</dbReference>